<keyword evidence="2 7" id="KW-0238">DNA-binding</keyword>
<dbReference type="Proteomes" id="UP000754495">
    <property type="component" value="Unassembled WGS sequence"/>
</dbReference>
<dbReference type="PANTHER" id="PTHR30136">
    <property type="entry name" value="HELIX-TURN-HELIX TRANSCRIPTIONAL REGULATOR, ICLR FAMILY"/>
    <property type="match status" value="1"/>
</dbReference>
<evidence type="ECO:0000313" key="8">
    <source>
        <dbReference type="Proteomes" id="UP000754495"/>
    </source>
</evidence>
<dbReference type="PROSITE" id="PS51078">
    <property type="entry name" value="ICLR_ED"/>
    <property type="match status" value="1"/>
</dbReference>
<dbReference type="SUPFAM" id="SSF46785">
    <property type="entry name" value="Winged helix' DNA-binding domain"/>
    <property type="match status" value="1"/>
</dbReference>
<dbReference type="InterPro" id="IPR014757">
    <property type="entry name" value="Tscrpt_reg_IclR_C"/>
</dbReference>
<keyword evidence="3" id="KW-0804">Transcription</keyword>
<evidence type="ECO:0000256" key="4">
    <source>
        <dbReference type="SAM" id="MobiDB-lite"/>
    </source>
</evidence>
<keyword evidence="8" id="KW-1185">Reference proteome</keyword>
<dbReference type="SUPFAM" id="SSF55781">
    <property type="entry name" value="GAF domain-like"/>
    <property type="match status" value="1"/>
</dbReference>
<dbReference type="Gene3D" id="3.30.450.40">
    <property type="match status" value="1"/>
</dbReference>
<dbReference type="InterPro" id="IPR050707">
    <property type="entry name" value="HTH_MetabolicPath_Reg"/>
</dbReference>
<name>A0ABX0SZP6_9PSEU</name>
<dbReference type="GO" id="GO:0003677">
    <property type="term" value="F:DNA binding"/>
    <property type="evidence" value="ECO:0007669"/>
    <property type="project" value="UniProtKB-KW"/>
</dbReference>
<gene>
    <name evidence="7" type="ORF">FHX46_003325</name>
</gene>
<evidence type="ECO:0000313" key="7">
    <source>
        <dbReference type="EMBL" id="NIH80795.1"/>
    </source>
</evidence>
<comment type="caution">
    <text evidence="7">The sequence shown here is derived from an EMBL/GenBank/DDBJ whole genome shotgun (WGS) entry which is preliminary data.</text>
</comment>
<dbReference type="RefSeq" id="WP_167115574.1">
    <property type="nucleotide sequence ID" value="NZ_JAANOU010000001.1"/>
</dbReference>
<dbReference type="SMART" id="SM00346">
    <property type="entry name" value="HTH_ICLR"/>
    <property type="match status" value="1"/>
</dbReference>
<evidence type="ECO:0000256" key="1">
    <source>
        <dbReference type="ARBA" id="ARBA00023015"/>
    </source>
</evidence>
<feature type="domain" description="HTH iclR-type" evidence="5">
    <location>
        <begin position="9"/>
        <end position="68"/>
    </location>
</feature>
<evidence type="ECO:0000259" key="5">
    <source>
        <dbReference type="PROSITE" id="PS51077"/>
    </source>
</evidence>
<keyword evidence="1" id="KW-0805">Transcription regulation</keyword>
<dbReference type="PROSITE" id="PS51077">
    <property type="entry name" value="HTH_ICLR"/>
    <property type="match status" value="1"/>
</dbReference>
<dbReference type="InterPro" id="IPR005471">
    <property type="entry name" value="Tscrpt_reg_IclR_N"/>
</dbReference>
<dbReference type="InterPro" id="IPR029016">
    <property type="entry name" value="GAF-like_dom_sf"/>
</dbReference>
<sequence length="284" mass="30920">MAHIQEAPAAMIDRVASLLESFAGERPLTLAELARRSHVPRSSAHRILQRLVELGWVERKEFRYALGVRMFELGAQFTRRHTVPRTAVPVMAELHRRSGLTVHLSMLAGADIVHLERVGSWPYTTGPWSVGARQPVTISAAGRALLAALSPGHWPELRFEKAPTRYSIQSRTQLLRDLDRIRDRGGVAVDTQGAHWGVTAVAAPITTGDDEAQFALSICGPSRTLDLGSAITEVRHAAGTVWRAASGLPPLRSRPDPARHATRARAQVPPSSGAPLQLVDIEPA</sequence>
<dbReference type="Gene3D" id="1.10.10.10">
    <property type="entry name" value="Winged helix-like DNA-binding domain superfamily/Winged helix DNA-binding domain"/>
    <property type="match status" value="1"/>
</dbReference>
<organism evidence="7 8">
    <name type="scientific">Amycolatopsis viridis</name>
    <dbReference type="NCBI Taxonomy" id="185678"/>
    <lineage>
        <taxon>Bacteria</taxon>
        <taxon>Bacillati</taxon>
        <taxon>Actinomycetota</taxon>
        <taxon>Actinomycetes</taxon>
        <taxon>Pseudonocardiales</taxon>
        <taxon>Pseudonocardiaceae</taxon>
        <taxon>Amycolatopsis</taxon>
    </lineage>
</organism>
<dbReference type="EMBL" id="JAANOU010000001">
    <property type="protein sequence ID" value="NIH80795.1"/>
    <property type="molecule type" value="Genomic_DNA"/>
</dbReference>
<protein>
    <submittedName>
        <fullName evidence="7">DNA-binding IclR family transcriptional regulator</fullName>
    </submittedName>
</protein>
<feature type="domain" description="IclR-ED" evidence="6">
    <location>
        <begin position="69"/>
        <end position="254"/>
    </location>
</feature>
<reference evidence="7 8" key="1">
    <citation type="submission" date="2020-03" db="EMBL/GenBank/DDBJ databases">
        <title>Sequencing the genomes of 1000 actinobacteria strains.</title>
        <authorList>
            <person name="Klenk H.-P."/>
        </authorList>
    </citation>
    <scope>NUCLEOTIDE SEQUENCE [LARGE SCALE GENOMIC DNA]</scope>
    <source>
        <strain evidence="7 8">DSM 45668</strain>
    </source>
</reference>
<accession>A0ABX0SZP6</accession>
<dbReference type="InterPro" id="IPR036388">
    <property type="entry name" value="WH-like_DNA-bd_sf"/>
</dbReference>
<evidence type="ECO:0000259" key="6">
    <source>
        <dbReference type="PROSITE" id="PS51078"/>
    </source>
</evidence>
<evidence type="ECO:0000256" key="3">
    <source>
        <dbReference type="ARBA" id="ARBA00023163"/>
    </source>
</evidence>
<proteinExistence type="predicted"/>
<feature type="region of interest" description="Disordered" evidence="4">
    <location>
        <begin position="250"/>
        <end position="284"/>
    </location>
</feature>
<dbReference type="Pfam" id="PF01614">
    <property type="entry name" value="IclR_C"/>
    <property type="match status" value="1"/>
</dbReference>
<evidence type="ECO:0000256" key="2">
    <source>
        <dbReference type="ARBA" id="ARBA00023125"/>
    </source>
</evidence>
<dbReference type="InterPro" id="IPR036390">
    <property type="entry name" value="WH_DNA-bd_sf"/>
</dbReference>
<dbReference type="PANTHER" id="PTHR30136:SF24">
    <property type="entry name" value="HTH-TYPE TRANSCRIPTIONAL REPRESSOR ALLR"/>
    <property type="match status" value="1"/>
</dbReference>
<dbReference type="Pfam" id="PF09339">
    <property type="entry name" value="HTH_IclR"/>
    <property type="match status" value="1"/>
</dbReference>